<protein>
    <submittedName>
        <fullName evidence="1">Uncharacterized protein</fullName>
    </submittedName>
</protein>
<accession>A0A502EGF4</accession>
<dbReference type="Proteomes" id="UP000320095">
    <property type="component" value="Unassembled WGS sequence"/>
</dbReference>
<proteinExistence type="predicted"/>
<gene>
    <name evidence="1" type="ORF">EAH80_02535</name>
</gene>
<evidence type="ECO:0000313" key="2">
    <source>
        <dbReference type="Proteomes" id="UP000320095"/>
    </source>
</evidence>
<evidence type="ECO:0000313" key="1">
    <source>
        <dbReference type="EMBL" id="TPG36813.1"/>
    </source>
</evidence>
<dbReference type="AlphaFoldDB" id="A0A502EGF4"/>
<organism evidence="1 2">
    <name type="scientific">Mycolicibacterium hodleri</name>
    <dbReference type="NCBI Taxonomy" id="49897"/>
    <lineage>
        <taxon>Bacteria</taxon>
        <taxon>Bacillati</taxon>
        <taxon>Actinomycetota</taxon>
        <taxon>Actinomycetes</taxon>
        <taxon>Mycobacteriales</taxon>
        <taxon>Mycobacteriaceae</taxon>
        <taxon>Mycolicibacterium</taxon>
    </lineage>
</organism>
<name>A0A502EGF4_9MYCO</name>
<reference evidence="1 2" key="1">
    <citation type="journal article" date="2019" name="Environ. Microbiol.">
        <title>Species interactions and distinct microbial communities in high Arctic permafrost affected cryosols are associated with the CH4 and CO2 gas fluxes.</title>
        <authorList>
            <person name="Altshuler I."/>
            <person name="Hamel J."/>
            <person name="Turney S."/>
            <person name="Magnuson E."/>
            <person name="Levesque R."/>
            <person name="Greer C."/>
            <person name="Whyte L.G."/>
        </authorList>
    </citation>
    <scope>NUCLEOTIDE SEQUENCE [LARGE SCALE GENOMIC DNA]</scope>
    <source>
        <strain evidence="1 2">S5.20</strain>
    </source>
</reference>
<comment type="caution">
    <text evidence="1">The sequence shown here is derived from an EMBL/GenBank/DDBJ whole genome shotgun (WGS) entry which is preliminary data.</text>
</comment>
<sequence length="169" mass="16231">MNTSKTGVADVANPATTAGAVKTSLATVRKALVTGETAETIGLLGIAGVETTTGSGGTSEAVAVGVGVGVETVGVETVSVTGTGTASVTGAGTASTAETADSVVGVVGAVLPYTVGVPPKVVFGDAGMLLAHWPGSGIEFNAPVTVCTVPCSEFVTTLRIESAIVAIGP</sequence>
<keyword evidence="2" id="KW-1185">Reference proteome</keyword>
<dbReference type="EMBL" id="RCZG01000001">
    <property type="protein sequence ID" value="TPG36813.1"/>
    <property type="molecule type" value="Genomic_DNA"/>
</dbReference>